<dbReference type="Proteomes" id="UP000425960">
    <property type="component" value="Chromosome"/>
</dbReference>
<protein>
    <recommendedName>
        <fullName evidence="1">PilZ domain-containing protein</fullName>
    </recommendedName>
</protein>
<organism evidence="2 3">
    <name type="scientific">Desulfosarcina ovata subsp. sediminis</name>
    <dbReference type="NCBI Taxonomy" id="885957"/>
    <lineage>
        <taxon>Bacteria</taxon>
        <taxon>Pseudomonadati</taxon>
        <taxon>Thermodesulfobacteriota</taxon>
        <taxon>Desulfobacteria</taxon>
        <taxon>Desulfobacterales</taxon>
        <taxon>Desulfosarcinaceae</taxon>
        <taxon>Desulfosarcina</taxon>
    </lineage>
</organism>
<accession>A0A5K7ZRG5</accession>
<sequence>MEKAAGKAGGLDQRTEERQRPIFMRAKWCSDEGDEIFARVLNISSFGAELKTKTPLMPETEGTVKIGKEERCARVVRNANNDANHIYVQFLGNAA</sequence>
<dbReference type="EMBL" id="AP021876">
    <property type="protein sequence ID" value="BBO81543.1"/>
    <property type="molecule type" value="Genomic_DNA"/>
</dbReference>
<evidence type="ECO:0000313" key="3">
    <source>
        <dbReference type="Proteomes" id="UP000425960"/>
    </source>
</evidence>
<evidence type="ECO:0000313" key="2">
    <source>
        <dbReference type="EMBL" id="BBO81543.1"/>
    </source>
</evidence>
<gene>
    <name evidence="2" type="ORF">DSCO28_21090</name>
</gene>
<proteinExistence type="predicted"/>
<evidence type="ECO:0000259" key="1">
    <source>
        <dbReference type="Pfam" id="PF07238"/>
    </source>
</evidence>
<dbReference type="AlphaFoldDB" id="A0A5K7ZRG5"/>
<name>A0A5K7ZRG5_9BACT</name>
<dbReference type="InterPro" id="IPR009875">
    <property type="entry name" value="PilZ_domain"/>
</dbReference>
<dbReference type="KEGG" id="dov:DSCO28_21090"/>
<dbReference type="Pfam" id="PF07238">
    <property type="entry name" value="PilZ"/>
    <property type="match status" value="1"/>
</dbReference>
<dbReference type="GO" id="GO:0035438">
    <property type="term" value="F:cyclic-di-GMP binding"/>
    <property type="evidence" value="ECO:0007669"/>
    <property type="project" value="InterPro"/>
</dbReference>
<feature type="domain" description="PilZ" evidence="1">
    <location>
        <begin position="13"/>
        <end position="92"/>
    </location>
</feature>
<reference evidence="2 3" key="1">
    <citation type="submission" date="2019-11" db="EMBL/GenBank/DDBJ databases">
        <title>Comparative genomics of hydrocarbon-degrading Desulfosarcina strains.</title>
        <authorList>
            <person name="Watanabe M."/>
            <person name="Kojima H."/>
            <person name="Fukui M."/>
        </authorList>
    </citation>
    <scope>NUCLEOTIDE SEQUENCE [LARGE SCALE GENOMIC DNA]</scope>
    <source>
        <strain evidence="2 3">28bB2T</strain>
    </source>
</reference>